<dbReference type="InterPro" id="IPR008565">
    <property type="entry name" value="TtsA-like_GH18_dom"/>
</dbReference>
<feature type="transmembrane region" description="Helical" evidence="1">
    <location>
        <begin position="529"/>
        <end position="547"/>
    </location>
</feature>
<dbReference type="InterPro" id="IPR009045">
    <property type="entry name" value="Zn_M74/Hedgehog-like"/>
</dbReference>
<dbReference type="InterPro" id="IPR003709">
    <property type="entry name" value="VanY-like_core_dom"/>
</dbReference>
<proteinExistence type="predicted"/>
<keyword evidence="5" id="KW-1185">Reference proteome</keyword>
<dbReference type="AlphaFoldDB" id="A0A1P8N1E3"/>
<gene>
    <name evidence="4" type="ORF">BWR18_19945</name>
</gene>
<dbReference type="CDD" id="cd14845">
    <property type="entry name" value="L-Ala-D-Glu_peptidase_like"/>
    <property type="match status" value="1"/>
</dbReference>
<accession>A0A1P8N1E3</accession>
<dbReference type="OrthoDB" id="9815229at2"/>
<geneLocation type="plasmid" evidence="4 5">
    <name>pDOK1-4-2</name>
</geneLocation>
<dbReference type="GO" id="GO:0006508">
    <property type="term" value="P:proteolysis"/>
    <property type="evidence" value="ECO:0007669"/>
    <property type="project" value="InterPro"/>
</dbReference>
<dbReference type="Proteomes" id="UP000186336">
    <property type="component" value="Plasmid pDOK1-4-2"/>
</dbReference>
<dbReference type="InterPro" id="IPR023346">
    <property type="entry name" value="Lysozyme-like_dom_sf"/>
</dbReference>
<keyword evidence="1" id="KW-0812">Transmembrane</keyword>
<dbReference type="Pfam" id="PF02557">
    <property type="entry name" value="VanY"/>
    <property type="match status" value="1"/>
</dbReference>
<dbReference type="CDD" id="cd13926">
    <property type="entry name" value="N-acetylmuramidase_GH108"/>
    <property type="match status" value="1"/>
</dbReference>
<dbReference type="Gene3D" id="1.20.141.10">
    <property type="entry name" value="Chitosanase, subunit A, domain 1"/>
    <property type="match status" value="1"/>
</dbReference>
<evidence type="ECO:0000259" key="3">
    <source>
        <dbReference type="Pfam" id="PF05838"/>
    </source>
</evidence>
<dbReference type="Pfam" id="PF05838">
    <property type="entry name" value="Glyco_hydro_108"/>
    <property type="match status" value="1"/>
</dbReference>
<organism evidence="4 5">
    <name type="scientific">Tateyamaria omphalii</name>
    <dbReference type="NCBI Taxonomy" id="299262"/>
    <lineage>
        <taxon>Bacteria</taxon>
        <taxon>Pseudomonadati</taxon>
        <taxon>Pseudomonadota</taxon>
        <taxon>Alphaproteobacteria</taxon>
        <taxon>Rhodobacterales</taxon>
        <taxon>Roseobacteraceae</taxon>
        <taxon>Tateyamaria</taxon>
    </lineage>
</organism>
<feature type="domain" description="TtsA-like Glycoside hydrolase family 108" evidence="3">
    <location>
        <begin position="220"/>
        <end position="299"/>
    </location>
</feature>
<evidence type="ECO:0000313" key="5">
    <source>
        <dbReference type="Proteomes" id="UP000186336"/>
    </source>
</evidence>
<keyword evidence="4" id="KW-0614">Plasmid</keyword>
<evidence type="ECO:0000313" key="4">
    <source>
        <dbReference type="EMBL" id="APX14134.1"/>
    </source>
</evidence>
<sequence>MSGLTKRDGDISRLHPAIRDSVVAIQKKLNSENIPFQVFEAFRTPHRQANLYAKGRTKPGNKVTWVGPWGSIHQYGLAVDFVLFENGNWSWDDSGAKAKWWSRMHEVAADHNMTPLYNKKKQLIEKPHVQLMGVTSSELRNGIYPDGGDAIWAEHLADLIDSWDGGATPAKPSHAPEKPALDPAVVADIEPDATLPAPTVALDTADTDARFQKLHSFIKWAEGGFANHPDDTGGATNFGITRETLETWRGRPVTEDEVRALTREEADQILRTNYYARCRCGEMPDRTAMVVYNTAVLSGTGKAIKTLQEAFNAMGMTVNGGPLKVDGIIGRNTIAAARETDAEAMSEIYVDLYEAYLKTRHNFDTFGNGWMNRTAKLREFLTTLPKGAGKRPTTVMKVSNKPLGLDLDADDLVSLIAAVSTGGKSAAAKLVLSRIIQKKVAEADDDTAAESILKDVVEQKLDALEPEKPALTPVNAALGETVGKLLNGKKSVIGIVGLVLTSVIPAVFPEGGGVIDPTFVQQLKANPDIQTILFTVLSIFTGWGFLGKIDKAIRDART</sequence>
<dbReference type="EMBL" id="CP019314">
    <property type="protein sequence ID" value="APX14134.1"/>
    <property type="molecule type" value="Genomic_DNA"/>
</dbReference>
<feature type="domain" description="D-alanyl-D-alanine carboxypeptidase-like core" evidence="2">
    <location>
        <begin position="13"/>
        <end position="123"/>
    </location>
</feature>
<protein>
    <submittedName>
        <fullName evidence="4">Uncharacterized protein</fullName>
    </submittedName>
</protein>
<dbReference type="GO" id="GO:0008233">
    <property type="term" value="F:peptidase activity"/>
    <property type="evidence" value="ECO:0007669"/>
    <property type="project" value="InterPro"/>
</dbReference>
<keyword evidence="1" id="KW-1133">Transmembrane helix</keyword>
<dbReference type="Gene3D" id="3.30.1380.10">
    <property type="match status" value="1"/>
</dbReference>
<dbReference type="SUPFAM" id="SSF53955">
    <property type="entry name" value="Lysozyme-like"/>
    <property type="match status" value="1"/>
</dbReference>
<keyword evidence="1" id="KW-0472">Membrane</keyword>
<reference evidence="4 5" key="1">
    <citation type="submission" date="2017-01" db="EMBL/GenBank/DDBJ databases">
        <title>Complete genome of Tateyamaria omphalii DOK1-4 isolated from seawater in Dokdo.</title>
        <authorList>
            <person name="Kim J.H."/>
            <person name="Chi W.-J."/>
        </authorList>
    </citation>
    <scope>NUCLEOTIDE SEQUENCE [LARGE SCALE GENOMIC DNA]</scope>
    <source>
        <strain evidence="4 5">DOK1-4</strain>
        <plasmid evidence="4 5">pDOK1-4-2</plasmid>
    </source>
</reference>
<feature type="transmembrane region" description="Helical" evidence="1">
    <location>
        <begin position="492"/>
        <end position="509"/>
    </location>
</feature>
<evidence type="ECO:0000256" key="1">
    <source>
        <dbReference type="SAM" id="Phobius"/>
    </source>
</evidence>
<dbReference type="KEGG" id="tom:BWR18_19945"/>
<evidence type="ECO:0000259" key="2">
    <source>
        <dbReference type="Pfam" id="PF02557"/>
    </source>
</evidence>
<dbReference type="SUPFAM" id="SSF55166">
    <property type="entry name" value="Hedgehog/DD-peptidase"/>
    <property type="match status" value="1"/>
</dbReference>
<name>A0A1P8N1E3_9RHOB</name>